<dbReference type="Proteomes" id="UP001430377">
    <property type="component" value="Unassembled WGS sequence"/>
</dbReference>
<reference evidence="1 2" key="1">
    <citation type="submission" date="2021-06" db="EMBL/GenBank/DDBJ databases">
        <title>Halomicroarcula sp. a new haloarchaeum isolated from saline soil.</title>
        <authorList>
            <person name="Duran-Viseras A."/>
            <person name="Sanchez-Porro C."/>
            <person name="Ventosa A."/>
        </authorList>
    </citation>
    <scope>NUCLEOTIDE SEQUENCE [LARGE SCALE GENOMIC DNA]</scope>
    <source>
        <strain evidence="1 2">F13</strain>
    </source>
</reference>
<organism evidence="1 2">
    <name type="scientific">Haloarcula rubra</name>
    <dbReference type="NCBI Taxonomy" id="2487747"/>
    <lineage>
        <taxon>Archaea</taxon>
        <taxon>Methanobacteriati</taxon>
        <taxon>Methanobacteriota</taxon>
        <taxon>Stenosarchaea group</taxon>
        <taxon>Halobacteria</taxon>
        <taxon>Halobacteriales</taxon>
        <taxon>Haloarculaceae</taxon>
        <taxon>Haloarcula</taxon>
    </lineage>
</organism>
<evidence type="ECO:0008006" key="3">
    <source>
        <dbReference type="Google" id="ProtNLM"/>
    </source>
</evidence>
<dbReference type="AlphaFoldDB" id="A0AAW4PRI3"/>
<sequence length="49" mass="5403">MGDRDTLHVCRECGVVMATTSETSPRKCRTCGATNFSVFASREHVSVLR</sequence>
<evidence type="ECO:0000313" key="1">
    <source>
        <dbReference type="EMBL" id="MBX0323008.1"/>
    </source>
</evidence>
<name>A0AAW4PRI3_9EURY</name>
<proteinExistence type="predicted"/>
<evidence type="ECO:0000313" key="2">
    <source>
        <dbReference type="Proteomes" id="UP001430377"/>
    </source>
</evidence>
<dbReference type="RefSeq" id="WP_220617973.1">
    <property type="nucleotide sequence ID" value="NZ_RKLR01000002.1"/>
</dbReference>
<gene>
    <name evidence="1" type="ORF">EGH21_08205</name>
</gene>
<accession>A0AAW4PRI3</accession>
<protein>
    <recommendedName>
        <fullName evidence="3">Rubrerythrin-like domain-containing protein</fullName>
    </recommendedName>
</protein>
<dbReference type="EMBL" id="RKLR01000002">
    <property type="protein sequence ID" value="MBX0323008.1"/>
    <property type="molecule type" value="Genomic_DNA"/>
</dbReference>
<keyword evidence="2" id="KW-1185">Reference proteome</keyword>
<comment type="caution">
    <text evidence="1">The sequence shown here is derived from an EMBL/GenBank/DDBJ whole genome shotgun (WGS) entry which is preliminary data.</text>
</comment>